<sequence length="338" mass="37309">MESGGGETTAAAAVKNPDKSKRDEWSEGGVMSLLDEYESKWLLRNRAKLKGSDWEEIARQVSVRHGGTKPVKTPNQCKNKIESMKKRYRAESSVKDNDGSVSSWHYFSRMDGLLKGTHCLQPKGGENLASNGSAEACPKALLKVVDDMENERKRVNDNGPAPQAQAQAQSQSQAQAQAQAQGVEKARNGETLDVEVQAHIRDCNHDDGSNTIPDNSESSAPRSKIANAGDGSLKINPFKRRKSGGSDVAESMRFLAHSILKIEQARIEMYKDSERLRVEAEIRRAEMELKRTEIIAKTQLQIAKLFVNRQRSQNNRTGSSSLSAEAIVTTKDTQEKNG</sequence>
<dbReference type="InterPro" id="IPR044823">
    <property type="entry name" value="ASIL1/2-like"/>
</dbReference>
<dbReference type="EMBL" id="JBBPBK010000007">
    <property type="protein sequence ID" value="KAK9281676.1"/>
    <property type="molecule type" value="Genomic_DNA"/>
</dbReference>
<gene>
    <name evidence="3" type="ORF">L1049_004580</name>
</gene>
<feature type="compositionally biased region" description="Polar residues" evidence="1">
    <location>
        <begin position="310"/>
        <end position="323"/>
    </location>
</feature>
<dbReference type="PANTHER" id="PTHR31307:SF45">
    <property type="entry name" value="OS09G0558200 PROTEIN"/>
    <property type="match status" value="1"/>
</dbReference>
<dbReference type="AlphaFoldDB" id="A0AAP0RNP7"/>
<proteinExistence type="predicted"/>
<feature type="region of interest" description="Disordered" evidence="1">
    <location>
        <begin position="201"/>
        <end position="247"/>
    </location>
</feature>
<feature type="compositionally biased region" description="Low complexity" evidence="1">
    <location>
        <begin position="160"/>
        <end position="181"/>
    </location>
</feature>
<dbReference type="Proteomes" id="UP001415857">
    <property type="component" value="Unassembled WGS sequence"/>
</dbReference>
<feature type="compositionally biased region" description="Polar residues" evidence="1">
    <location>
        <begin position="209"/>
        <end position="221"/>
    </location>
</feature>
<dbReference type="Pfam" id="PF13837">
    <property type="entry name" value="Myb_DNA-bind_4"/>
    <property type="match status" value="1"/>
</dbReference>
<name>A0AAP0RNP7_LIQFO</name>
<dbReference type="PANTHER" id="PTHR31307">
    <property type="entry name" value="TRIHELIX TRANSCRIPTION FACTOR ASIL2"/>
    <property type="match status" value="1"/>
</dbReference>
<feature type="region of interest" description="Disordered" evidence="1">
    <location>
        <begin position="310"/>
        <end position="338"/>
    </location>
</feature>
<organism evidence="3 4">
    <name type="scientific">Liquidambar formosana</name>
    <name type="common">Formosan gum</name>
    <dbReference type="NCBI Taxonomy" id="63359"/>
    <lineage>
        <taxon>Eukaryota</taxon>
        <taxon>Viridiplantae</taxon>
        <taxon>Streptophyta</taxon>
        <taxon>Embryophyta</taxon>
        <taxon>Tracheophyta</taxon>
        <taxon>Spermatophyta</taxon>
        <taxon>Magnoliopsida</taxon>
        <taxon>eudicotyledons</taxon>
        <taxon>Gunneridae</taxon>
        <taxon>Pentapetalae</taxon>
        <taxon>Saxifragales</taxon>
        <taxon>Altingiaceae</taxon>
        <taxon>Liquidambar</taxon>
    </lineage>
</organism>
<evidence type="ECO:0000313" key="4">
    <source>
        <dbReference type="Proteomes" id="UP001415857"/>
    </source>
</evidence>
<dbReference type="CDD" id="cd00167">
    <property type="entry name" value="SANT"/>
    <property type="match status" value="1"/>
</dbReference>
<evidence type="ECO:0000259" key="2">
    <source>
        <dbReference type="Pfam" id="PF13837"/>
    </source>
</evidence>
<dbReference type="InterPro" id="IPR001005">
    <property type="entry name" value="SANT/Myb"/>
</dbReference>
<feature type="domain" description="Myb/SANT-like DNA-binding" evidence="2">
    <location>
        <begin position="22"/>
        <end position="111"/>
    </location>
</feature>
<dbReference type="InterPro" id="IPR044822">
    <property type="entry name" value="Myb_DNA-bind_4"/>
</dbReference>
<feature type="region of interest" description="Disordered" evidence="1">
    <location>
        <begin position="153"/>
        <end position="185"/>
    </location>
</feature>
<feature type="compositionally biased region" description="Basic and acidic residues" evidence="1">
    <location>
        <begin position="16"/>
        <end position="25"/>
    </location>
</feature>
<evidence type="ECO:0000313" key="3">
    <source>
        <dbReference type="EMBL" id="KAK9281676.1"/>
    </source>
</evidence>
<comment type="caution">
    <text evidence="3">The sequence shown here is derived from an EMBL/GenBank/DDBJ whole genome shotgun (WGS) entry which is preliminary data.</text>
</comment>
<reference evidence="3 4" key="1">
    <citation type="journal article" date="2024" name="Plant J.">
        <title>Genome sequences and population genomics reveal climatic adaptation and genomic divergence between two closely related sweetgum species.</title>
        <authorList>
            <person name="Xu W.Q."/>
            <person name="Ren C.Q."/>
            <person name="Zhang X.Y."/>
            <person name="Comes H.P."/>
            <person name="Liu X.H."/>
            <person name="Li Y.G."/>
            <person name="Kettle C.J."/>
            <person name="Jalonen R."/>
            <person name="Gaisberger H."/>
            <person name="Ma Y.Z."/>
            <person name="Qiu Y.X."/>
        </authorList>
    </citation>
    <scope>NUCLEOTIDE SEQUENCE [LARGE SCALE GENOMIC DNA]</scope>
    <source>
        <strain evidence="3">Hangzhou</strain>
    </source>
</reference>
<accession>A0AAP0RNP7</accession>
<keyword evidence="4" id="KW-1185">Reference proteome</keyword>
<protein>
    <recommendedName>
        <fullName evidence="2">Myb/SANT-like DNA-binding domain-containing protein</fullName>
    </recommendedName>
</protein>
<feature type="region of interest" description="Disordered" evidence="1">
    <location>
        <begin position="1"/>
        <end position="27"/>
    </location>
</feature>
<dbReference type="Gene3D" id="1.10.10.60">
    <property type="entry name" value="Homeodomain-like"/>
    <property type="match status" value="1"/>
</dbReference>
<evidence type="ECO:0000256" key="1">
    <source>
        <dbReference type="SAM" id="MobiDB-lite"/>
    </source>
</evidence>